<dbReference type="PANTHER" id="PTHR21381:SF3">
    <property type="entry name" value="SGC REGION PROTEIN SGCQ-RELATED"/>
    <property type="match status" value="1"/>
</dbReference>
<proteinExistence type="inferred from homology"/>
<dbReference type="PANTHER" id="PTHR21381">
    <property type="entry name" value="ZGC:162297"/>
    <property type="match status" value="1"/>
</dbReference>
<dbReference type="EMBL" id="NSKC01000009">
    <property type="protein sequence ID" value="PAU82537.1"/>
    <property type="molecule type" value="Genomic_DNA"/>
</dbReference>
<name>A0A2A2FCY3_9EURY</name>
<evidence type="ECO:0000313" key="3">
    <source>
        <dbReference type="Proteomes" id="UP000218083"/>
    </source>
</evidence>
<dbReference type="OrthoDB" id="38543at2157"/>
<comment type="similarity">
    <text evidence="1">Belongs to the BtpA family.</text>
</comment>
<dbReference type="Proteomes" id="UP000218083">
    <property type="component" value="Unassembled WGS sequence"/>
</dbReference>
<organism evidence="2 3">
    <name type="scientific">Halorubrum salipaludis</name>
    <dbReference type="NCBI Taxonomy" id="2032630"/>
    <lineage>
        <taxon>Archaea</taxon>
        <taxon>Methanobacteriati</taxon>
        <taxon>Methanobacteriota</taxon>
        <taxon>Stenosarchaea group</taxon>
        <taxon>Halobacteria</taxon>
        <taxon>Halobacteriales</taxon>
        <taxon>Haloferacaceae</taxon>
        <taxon>Halorubrum</taxon>
    </lineage>
</organism>
<dbReference type="PIRSF" id="PIRSF005956">
    <property type="entry name" value="BtpA"/>
    <property type="match status" value="1"/>
</dbReference>
<accession>A0A2A2FCY3</accession>
<keyword evidence="3" id="KW-1185">Reference proteome</keyword>
<sequence length="275" mass="27983">MDFEATFGTDAPVIGMVHLPPLPGAPKALDDGAAAMRDALDRAAADARALDRGGVDGIMVENFGDAPFYPDDAPKHVVASVTRAATAIAAESDLPLGINVLRNDAEAALSVAAAVGADYVRVNVHTGARVTDQGVVQGKAHETLRLRDRLGVDVGVFADTDVKHSAPLSAEGYTAESFADTAERGLADAVIASGRGTGEAMDLEALEAVVADRDAHGLDTPVLVGSGVRADTVGDVLSLADGAIVGTALKEGGETTAPVDADRVAEVVARADEAR</sequence>
<evidence type="ECO:0000256" key="1">
    <source>
        <dbReference type="ARBA" id="ARBA00006007"/>
    </source>
</evidence>
<dbReference type="InterPro" id="IPR011060">
    <property type="entry name" value="RibuloseP-bd_barrel"/>
</dbReference>
<evidence type="ECO:0000313" key="2">
    <source>
        <dbReference type="EMBL" id="PAU82537.1"/>
    </source>
</evidence>
<dbReference type="NCBIfam" id="TIGR00259">
    <property type="entry name" value="thylakoid_BtpA"/>
    <property type="match status" value="1"/>
</dbReference>
<dbReference type="GO" id="GO:0016853">
    <property type="term" value="F:isomerase activity"/>
    <property type="evidence" value="ECO:0007669"/>
    <property type="project" value="UniProtKB-KW"/>
</dbReference>
<dbReference type="AlphaFoldDB" id="A0A2A2FCY3"/>
<dbReference type="InterPro" id="IPR005137">
    <property type="entry name" value="BtpA"/>
</dbReference>
<keyword evidence="2" id="KW-0413">Isomerase</keyword>
<gene>
    <name evidence="2" type="ORF">CK500_13130</name>
</gene>
<dbReference type="SUPFAM" id="SSF51366">
    <property type="entry name" value="Ribulose-phoshate binding barrel"/>
    <property type="match status" value="1"/>
</dbReference>
<reference evidence="2 3" key="1">
    <citation type="submission" date="2017-08" db="EMBL/GenBank/DDBJ databases">
        <title>The strain WRN001 was isolated from Binhai saline alkaline soil, Tianjin, China.</title>
        <authorList>
            <person name="Liu D."/>
            <person name="Zhang G."/>
        </authorList>
    </citation>
    <scope>NUCLEOTIDE SEQUENCE [LARGE SCALE GENOMIC DNA]</scope>
    <source>
        <strain evidence="2 3">WN019</strain>
    </source>
</reference>
<protein>
    <submittedName>
        <fullName evidence="2">Phosphorybosylanthranilate isomerase</fullName>
    </submittedName>
</protein>
<dbReference type="RefSeq" id="WP_095637684.1">
    <property type="nucleotide sequence ID" value="NZ_NSKC01000009.1"/>
</dbReference>
<dbReference type="Pfam" id="PF03437">
    <property type="entry name" value="BtpA"/>
    <property type="match status" value="1"/>
</dbReference>
<comment type="caution">
    <text evidence="2">The sequence shown here is derived from an EMBL/GenBank/DDBJ whole genome shotgun (WGS) entry which is preliminary data.</text>
</comment>